<proteinExistence type="predicted"/>
<keyword evidence="2" id="KW-1185">Reference proteome</keyword>
<protein>
    <submittedName>
        <fullName evidence="1">Uncharacterized protein</fullName>
    </submittedName>
</protein>
<gene>
    <name evidence="1" type="ORF">BS50DRAFT_44021</name>
</gene>
<dbReference type="AlphaFoldDB" id="A0A2T2PD64"/>
<evidence type="ECO:0000313" key="2">
    <source>
        <dbReference type="Proteomes" id="UP000240883"/>
    </source>
</evidence>
<reference evidence="1 2" key="1">
    <citation type="journal article" date="2018" name="Front. Microbiol.">
        <title>Genome-Wide Analysis of Corynespora cassiicola Leaf Fall Disease Putative Effectors.</title>
        <authorList>
            <person name="Lopez D."/>
            <person name="Ribeiro S."/>
            <person name="Label P."/>
            <person name="Fumanal B."/>
            <person name="Venisse J.S."/>
            <person name="Kohler A."/>
            <person name="de Oliveira R.R."/>
            <person name="Labutti K."/>
            <person name="Lipzen A."/>
            <person name="Lail K."/>
            <person name="Bauer D."/>
            <person name="Ohm R.A."/>
            <person name="Barry K.W."/>
            <person name="Spatafora J."/>
            <person name="Grigoriev I.V."/>
            <person name="Martin F.M."/>
            <person name="Pujade-Renaud V."/>
        </authorList>
    </citation>
    <scope>NUCLEOTIDE SEQUENCE [LARGE SCALE GENOMIC DNA]</scope>
    <source>
        <strain evidence="1 2">Philippines</strain>
    </source>
</reference>
<dbReference type="Proteomes" id="UP000240883">
    <property type="component" value="Unassembled WGS sequence"/>
</dbReference>
<sequence>MRQKMDESIRIYNRRILCQVSRKIMTLLAREIRDMIYFYVLKNLIAPGSLLGFSGVTLDDAFVQLAAFHLSEAVNEVYTGDMALEVVEYLFHYRQSPYCLDYEHTEKLFEHKLNKLKPNKWNFTPFEHMREIEIGVDFNKLRWRSERDVKRGIRLLRRLGEHFEPRATITLRVCAKGRDEDLRITGCLRAFEQMVDVLLARGWNIKGIMTPGALPTPSQMIFWRTGQEFMNSWEAGEFWPLDEFAFRLLGWHE</sequence>
<evidence type="ECO:0000313" key="1">
    <source>
        <dbReference type="EMBL" id="PSN75619.1"/>
    </source>
</evidence>
<name>A0A2T2PD64_CORCC</name>
<accession>A0A2T2PD64</accession>
<organism evidence="1 2">
    <name type="scientific">Corynespora cassiicola Philippines</name>
    <dbReference type="NCBI Taxonomy" id="1448308"/>
    <lineage>
        <taxon>Eukaryota</taxon>
        <taxon>Fungi</taxon>
        <taxon>Dikarya</taxon>
        <taxon>Ascomycota</taxon>
        <taxon>Pezizomycotina</taxon>
        <taxon>Dothideomycetes</taxon>
        <taxon>Pleosporomycetidae</taxon>
        <taxon>Pleosporales</taxon>
        <taxon>Corynesporascaceae</taxon>
        <taxon>Corynespora</taxon>
    </lineage>
</organism>
<dbReference type="EMBL" id="KZ678128">
    <property type="protein sequence ID" value="PSN75619.1"/>
    <property type="molecule type" value="Genomic_DNA"/>
</dbReference>